<organism evidence="3 4">
    <name type="scientific">Thalassobius vesicularis</name>
    <dbReference type="NCBI Taxonomy" id="1294297"/>
    <lineage>
        <taxon>Bacteria</taxon>
        <taxon>Pseudomonadati</taxon>
        <taxon>Pseudomonadota</taxon>
        <taxon>Alphaproteobacteria</taxon>
        <taxon>Rhodobacterales</taxon>
        <taxon>Roseobacteraceae</taxon>
        <taxon>Thalassovita</taxon>
    </lineage>
</organism>
<evidence type="ECO:0000259" key="2">
    <source>
        <dbReference type="Pfam" id="PF13403"/>
    </source>
</evidence>
<reference evidence="3 4" key="1">
    <citation type="submission" date="2019-04" db="EMBL/GenBank/DDBJ databases">
        <title>Draft genome sequence of Youngimonas vesicularis.</title>
        <authorList>
            <person name="Hameed A."/>
        </authorList>
    </citation>
    <scope>NUCLEOTIDE SEQUENCE [LARGE SCALE GENOMIC DNA]</scope>
    <source>
        <strain evidence="3 4">CC-AMW-E</strain>
    </source>
</reference>
<name>A0A4S3MC92_9RHOB</name>
<accession>A0A4S3MC92</accession>
<dbReference type="EMBL" id="SSMD01000001">
    <property type="protein sequence ID" value="THD76431.1"/>
    <property type="molecule type" value="Genomic_DNA"/>
</dbReference>
<feature type="region of interest" description="Disordered" evidence="1">
    <location>
        <begin position="1"/>
        <end position="24"/>
    </location>
</feature>
<proteinExistence type="predicted"/>
<dbReference type="Pfam" id="PF13403">
    <property type="entry name" value="Hint_2"/>
    <property type="match status" value="1"/>
</dbReference>
<dbReference type="InterPro" id="IPR036844">
    <property type="entry name" value="Hint_dom_sf"/>
</dbReference>
<dbReference type="Proteomes" id="UP000306113">
    <property type="component" value="Unassembled WGS sequence"/>
</dbReference>
<evidence type="ECO:0000313" key="4">
    <source>
        <dbReference type="Proteomes" id="UP000306113"/>
    </source>
</evidence>
<gene>
    <name evidence="3" type="ORF">E7681_00905</name>
</gene>
<dbReference type="InterPro" id="IPR028992">
    <property type="entry name" value="Hedgehog/Intein_dom"/>
</dbReference>
<evidence type="ECO:0000313" key="3">
    <source>
        <dbReference type="EMBL" id="THD76431.1"/>
    </source>
</evidence>
<comment type="caution">
    <text evidence="3">The sequence shown here is derived from an EMBL/GenBank/DDBJ whole genome shotgun (WGS) entry which is preliminary data.</text>
</comment>
<keyword evidence="4" id="KW-1185">Reference proteome</keyword>
<protein>
    <recommendedName>
        <fullName evidence="2">Hedgehog/Intein (Hint) domain-containing protein</fullName>
    </recommendedName>
</protein>
<dbReference type="OrthoDB" id="6305173at2"/>
<dbReference type="AlphaFoldDB" id="A0A4S3MC92"/>
<sequence>MWPTVPARRNNPGNGQAFPGGAGHNRLKSLTIPAATGHYFRTNRWKLSFCRCRWGPTRMRRTRNGAYMNKFAPVFDTVARPSTLARHGGVSARRPGVTRRYDIAYLDGDSPAFRQVIAPSLPAFEAAFSAFGRGLLLSTPNGPCAIEDLQPGMQVETVEHGFQTVQWIGSMQIIPNVPADRPELSRLVRIMADRFGIGRPVVDTILGPGARVLRGQGPDAAYVPVQDLVDGDGVFQLTPPSPTRVFHVVLPQHATIVTSGLPTESFHPGPHRAELLGPEMLRLFLSLFPHLINLSGFGPMAHRRTDDAQLLQSHIY</sequence>
<evidence type="ECO:0000256" key="1">
    <source>
        <dbReference type="SAM" id="MobiDB-lite"/>
    </source>
</evidence>
<dbReference type="SUPFAM" id="SSF51294">
    <property type="entry name" value="Hedgehog/intein (Hint) domain"/>
    <property type="match status" value="1"/>
</dbReference>
<feature type="domain" description="Hedgehog/Intein (Hint)" evidence="2">
    <location>
        <begin position="130"/>
        <end position="269"/>
    </location>
</feature>